<dbReference type="Pfam" id="PF04244">
    <property type="entry name" value="DPRP"/>
    <property type="match status" value="1"/>
</dbReference>
<dbReference type="InterPro" id="IPR052551">
    <property type="entry name" value="UV-DNA_repair_photolyase"/>
</dbReference>
<organism evidence="1">
    <name type="scientific">Leptolyngbya sp. NK1-12</name>
    <dbReference type="NCBI Taxonomy" id="2547451"/>
    <lineage>
        <taxon>Bacteria</taxon>
        <taxon>Bacillati</taxon>
        <taxon>Cyanobacteriota</taxon>
        <taxon>Cyanophyceae</taxon>
        <taxon>Leptolyngbyales</taxon>
        <taxon>Leptolyngbyaceae</taxon>
        <taxon>Leptolyngbya group</taxon>
        <taxon>Leptolyngbya</taxon>
    </lineage>
</organism>
<dbReference type="PANTHER" id="PTHR38657">
    <property type="entry name" value="SLR1343 PROTEIN"/>
    <property type="match status" value="1"/>
</dbReference>
<evidence type="ECO:0000313" key="1">
    <source>
        <dbReference type="EMBL" id="WNZ24252.1"/>
    </source>
</evidence>
<dbReference type="Gene3D" id="3.40.50.620">
    <property type="entry name" value="HUPs"/>
    <property type="match status" value="1"/>
</dbReference>
<dbReference type="SUPFAM" id="SSF48173">
    <property type="entry name" value="Cryptochrome/photolyase FAD-binding domain"/>
    <property type="match status" value="1"/>
</dbReference>
<dbReference type="InterPro" id="IPR036134">
    <property type="entry name" value="Crypto/Photolyase_FAD-like_sf"/>
</dbReference>
<dbReference type="Gene3D" id="1.10.579.10">
    <property type="entry name" value="DNA Cyclobutane Dipyrimidine Photolyase, subunit A, domain 3"/>
    <property type="match status" value="1"/>
</dbReference>
<dbReference type="Gene3D" id="1.10.10.1710">
    <property type="entry name" value="Deoxyribodipyrimidine photolyase-related"/>
    <property type="match status" value="1"/>
</dbReference>
<name>A0AA96WVD4_9CYAN</name>
<accession>A0AA96WVD4</accession>
<dbReference type="EMBL" id="CP053586">
    <property type="protein sequence ID" value="WNZ24252.1"/>
    <property type="molecule type" value="Genomic_DNA"/>
</dbReference>
<dbReference type="AlphaFoldDB" id="A0AA96WVD4"/>
<dbReference type="Gene3D" id="1.25.40.80">
    <property type="match status" value="1"/>
</dbReference>
<protein>
    <submittedName>
        <fullName evidence="1">Cryptochrome/photolyase family protein</fullName>
    </submittedName>
</protein>
<dbReference type="InterPro" id="IPR007357">
    <property type="entry name" value="PhrB-like"/>
</dbReference>
<gene>
    <name evidence="1" type="ORF">HJG54_16235</name>
</gene>
<proteinExistence type="predicted"/>
<dbReference type="PANTHER" id="PTHR38657:SF1">
    <property type="entry name" value="SLR1343 PROTEIN"/>
    <property type="match status" value="1"/>
</dbReference>
<reference evidence="1" key="1">
    <citation type="submission" date="2020-05" db="EMBL/GenBank/DDBJ databases">
        <authorList>
            <person name="Zhu T."/>
            <person name="Keshari N."/>
            <person name="Lu X."/>
        </authorList>
    </citation>
    <scope>NUCLEOTIDE SEQUENCE</scope>
    <source>
        <strain evidence="1">NK1-12</strain>
    </source>
</reference>
<sequence>MTIGIWVLGDQLSLTQAALQGERAPVILIESSQHVQERSYHRQKLVLVWSAMRHFAAELRQAGWDVSYEIAENFESPLRHWIKTYGITELRLMQPNDRPFAQWLASLELPCKITLVPNNLFLWTANQFQAWAKGCKNLLMEYFYREGRQRYQILMQGKHPVGGVWNLDKQNRKPPKGKLNPPKPLWFEPDAMTQDVIDWVKSGHFSSYGTVEPFRWGVTRSQALQVLEHFLTTRLSMFGPYQDAMLTGEETLWHGLLSPYLNLGLLHPLEVIRAAEQAYYDQQLDLNSVEGFIRQILGWREYMHGLYHYVDDDYPQRNWFNHTQPLPPFFWDASQTDMNCLHQTLQQVEATAYGHHIQRLMVLSNFALIAGLSPQQVENWFHAAFIDAYDWVMQTNVIGMGLFADGGILASKPYAASANYINRMSDYCKTCAYSPTARTGARACPFNFFYWDFLDRHRDKLQSQGRMSFILKNLDQMRSEELEEIRLRAREWGDEH</sequence>
<dbReference type="InterPro" id="IPR014729">
    <property type="entry name" value="Rossmann-like_a/b/a_fold"/>
</dbReference>
<dbReference type="RefSeq" id="WP_316429967.1">
    <property type="nucleotide sequence ID" value="NZ_CP053586.1"/>
</dbReference>